<dbReference type="InterPro" id="IPR036770">
    <property type="entry name" value="Ankyrin_rpt-contain_sf"/>
</dbReference>
<keyword evidence="2" id="KW-1185">Reference proteome</keyword>
<comment type="caution">
    <text evidence="1">The sequence shown here is derived from an EMBL/GenBank/DDBJ whole genome shotgun (WGS) entry which is preliminary data.</text>
</comment>
<evidence type="ECO:0000313" key="2">
    <source>
        <dbReference type="Proteomes" id="UP000320333"/>
    </source>
</evidence>
<gene>
    <name evidence="1" type="ORF">CcCBS67573_g07824</name>
</gene>
<accession>A0A507EQ84</accession>
<dbReference type="SUPFAM" id="SSF48403">
    <property type="entry name" value="Ankyrin repeat"/>
    <property type="match status" value="1"/>
</dbReference>
<reference evidence="1 2" key="1">
    <citation type="journal article" date="2019" name="Sci. Rep.">
        <title>Comparative genomics of chytrid fungi reveal insights into the obligate biotrophic and pathogenic lifestyle of Synchytrium endobioticum.</title>
        <authorList>
            <person name="van de Vossenberg B.T.L.H."/>
            <person name="Warris S."/>
            <person name="Nguyen H.D.T."/>
            <person name="van Gent-Pelzer M.P.E."/>
            <person name="Joly D.L."/>
            <person name="van de Geest H.C."/>
            <person name="Bonants P.J.M."/>
            <person name="Smith D.S."/>
            <person name="Levesque C.A."/>
            <person name="van der Lee T.A.J."/>
        </authorList>
    </citation>
    <scope>NUCLEOTIDE SEQUENCE [LARGE SCALE GENOMIC DNA]</scope>
    <source>
        <strain evidence="1 2">CBS 675.73</strain>
    </source>
</reference>
<protein>
    <submittedName>
        <fullName evidence="1">Uncharacterized protein</fullName>
    </submittedName>
</protein>
<sequence length="501" mass="57297">MPSSSNSKSKAVLLSVMQRLDDIEQSLWTHANNTQVTRESAAEDMQVVEALFDTEAGNILVHLPIDDYICEVALSSKMLSQIMLTDLPFARTHFDRRAYLEPGGMNEIHLALDMILDTLPITYLAILFQSVLEDHEQLYKDDWVVGSGWSVVSQPVAEKLVAHLSPILEKQAVPRLLQWIYESQYPSSVAAMMILAGNEDLPLSHMVVHSFMLHAITCGWREVVQTLMDRRFEVSNHGNHALESEADQDNCEMVALLLQDRRVDLNFMDYRIINFINSLEMAEVLLLDDRIPNGQFLLSVLQGDIEAVEAMLAEKDWDPTQPSDWCLKFATNQNRPDILIVLLADKRVQARKETQNLCMRLAVEREMWRVFDKGIADKTFPAPNAEEQKCLSAFSFSESISTPLNFMFWSGVGYYAIDPVGRRNIPMSLKLYSVVAIAAGGFGTQYLLTRRYHRTCLQCVIDGRDKTSEFYKTTRSLLEQYHPTAKDDYFKFEKFRMLREN</sequence>
<dbReference type="Proteomes" id="UP000320333">
    <property type="component" value="Unassembled WGS sequence"/>
</dbReference>
<dbReference type="OrthoDB" id="2134601at2759"/>
<dbReference type="EMBL" id="QEAP01000441">
    <property type="protein sequence ID" value="TPX66419.1"/>
    <property type="molecule type" value="Genomic_DNA"/>
</dbReference>
<dbReference type="Gene3D" id="1.25.40.20">
    <property type="entry name" value="Ankyrin repeat-containing domain"/>
    <property type="match status" value="1"/>
</dbReference>
<evidence type="ECO:0000313" key="1">
    <source>
        <dbReference type="EMBL" id="TPX66419.1"/>
    </source>
</evidence>
<proteinExistence type="predicted"/>
<dbReference type="AlphaFoldDB" id="A0A507EQ84"/>
<organism evidence="1 2">
    <name type="scientific">Chytriomyces confervae</name>
    <dbReference type="NCBI Taxonomy" id="246404"/>
    <lineage>
        <taxon>Eukaryota</taxon>
        <taxon>Fungi</taxon>
        <taxon>Fungi incertae sedis</taxon>
        <taxon>Chytridiomycota</taxon>
        <taxon>Chytridiomycota incertae sedis</taxon>
        <taxon>Chytridiomycetes</taxon>
        <taxon>Chytridiales</taxon>
        <taxon>Chytriomycetaceae</taxon>
        <taxon>Chytriomyces</taxon>
    </lineage>
</organism>
<name>A0A507EQ84_9FUNG</name>